<evidence type="ECO:0000313" key="2">
    <source>
        <dbReference type="EMBL" id="MFC3860199.1"/>
    </source>
</evidence>
<organism evidence="2 3">
    <name type="scientific">Deinococcus antarcticus</name>
    <dbReference type="NCBI Taxonomy" id="1298767"/>
    <lineage>
        <taxon>Bacteria</taxon>
        <taxon>Thermotogati</taxon>
        <taxon>Deinococcota</taxon>
        <taxon>Deinococci</taxon>
        <taxon>Deinococcales</taxon>
        <taxon>Deinococcaceae</taxon>
        <taxon>Deinococcus</taxon>
    </lineage>
</organism>
<accession>A0ABV8A3D9</accession>
<dbReference type="Proteomes" id="UP001595748">
    <property type="component" value="Unassembled WGS sequence"/>
</dbReference>
<dbReference type="EMBL" id="JBHRZF010000050">
    <property type="protein sequence ID" value="MFC3860199.1"/>
    <property type="molecule type" value="Genomic_DNA"/>
</dbReference>
<feature type="signal peptide" evidence="1">
    <location>
        <begin position="1"/>
        <end position="21"/>
    </location>
</feature>
<comment type="caution">
    <text evidence="2">The sequence shown here is derived from an EMBL/GenBank/DDBJ whole genome shotgun (WGS) entry which is preliminary data.</text>
</comment>
<evidence type="ECO:0000313" key="3">
    <source>
        <dbReference type="Proteomes" id="UP001595748"/>
    </source>
</evidence>
<reference evidence="3" key="1">
    <citation type="journal article" date="2019" name="Int. J. Syst. Evol. Microbiol.">
        <title>The Global Catalogue of Microorganisms (GCM) 10K type strain sequencing project: providing services to taxonomists for standard genome sequencing and annotation.</title>
        <authorList>
            <consortium name="The Broad Institute Genomics Platform"/>
            <consortium name="The Broad Institute Genome Sequencing Center for Infectious Disease"/>
            <person name="Wu L."/>
            <person name="Ma J."/>
        </authorList>
    </citation>
    <scope>NUCLEOTIDE SEQUENCE [LARGE SCALE GENOMIC DNA]</scope>
    <source>
        <strain evidence="3">CCTCC AB 2013263</strain>
    </source>
</reference>
<keyword evidence="1" id="KW-0732">Signal</keyword>
<sequence>MKYVLTTLLLGCAVSGSVGQAAQAPAAKLTLRPSYGGAVVDGRVFVPTSDTLVSAWSGVGFARLMKCSPVCRVVPSIPMKNTTILGSESTYRIALGGQFIRGQKVAVTLRFRSGRVLVTTAAVNR</sequence>
<name>A0ABV8A3D9_9DEIO</name>
<feature type="chain" id="PRO_5046477310" evidence="1">
    <location>
        <begin position="22"/>
        <end position="125"/>
    </location>
</feature>
<evidence type="ECO:0000256" key="1">
    <source>
        <dbReference type="SAM" id="SignalP"/>
    </source>
</evidence>
<gene>
    <name evidence="2" type="ORF">ACFOPQ_05400</name>
</gene>
<keyword evidence="3" id="KW-1185">Reference proteome</keyword>
<proteinExistence type="predicted"/>
<dbReference type="RefSeq" id="WP_380076348.1">
    <property type="nucleotide sequence ID" value="NZ_JBHRZF010000050.1"/>
</dbReference>
<protein>
    <submittedName>
        <fullName evidence="2">Uncharacterized protein</fullName>
    </submittedName>
</protein>